<dbReference type="Proteomes" id="UP000799536">
    <property type="component" value="Unassembled WGS sequence"/>
</dbReference>
<dbReference type="AlphaFoldDB" id="A0A9P4MSP4"/>
<dbReference type="Pfam" id="PF06985">
    <property type="entry name" value="HET"/>
    <property type="match status" value="1"/>
</dbReference>
<organism evidence="2 3">
    <name type="scientific">Delitschia confertaspora ATCC 74209</name>
    <dbReference type="NCBI Taxonomy" id="1513339"/>
    <lineage>
        <taxon>Eukaryota</taxon>
        <taxon>Fungi</taxon>
        <taxon>Dikarya</taxon>
        <taxon>Ascomycota</taxon>
        <taxon>Pezizomycotina</taxon>
        <taxon>Dothideomycetes</taxon>
        <taxon>Pleosporomycetidae</taxon>
        <taxon>Pleosporales</taxon>
        <taxon>Delitschiaceae</taxon>
        <taxon>Delitschia</taxon>
    </lineage>
</organism>
<accession>A0A9P4MSP4</accession>
<sequence>MNSHKYKPLDLALGEIRLLILHPGDFTDPIRISLKHAHLPTSDGPIERPKVNLDNLRETLPCGWEVQITADGRVIFWNQEENRSSWTHPDAGSSYVSEVPKVLKISPAQPDFEALSYHWGHENSTHDVHVIETDDFPNHRSTDGDILMPVKKNLAVALRHLRTSIDHRVLWIDAICINQADIEERGRHVACMGNIYEMATRVVAFLGPESGDSTLALETLEEMGKQLEMTSGISIPSPICEHWEWKEEFPCSIDTVQALKGLLNRPWFQRLWIWQEIVLSNADAIVQCGHKTVLWSYIRRGLILLRETNLPDAEMRKGLMPNTLLYMPYYFQGTRDWRGVSSLLQATSQAGCTDQRDRIYGIMGMVDQDIARGIQPDYTLSYEQVFRNFLEQIVEQYKTLLLLQYCDLGKRNMQGPTWVPDWANGTIRPWQLVNAAGLSRAHVTVDQQSGVMRALGVRAARVKAVSGCKWSDHPESVVEVFDMVKDWYTVWRKNVPEESPLEDFITTLRYGWIYERCSIGDHIAPLVEDFMNLIGRGREPSVEELRRTVLLQSIIRDERTCGFFCTDKGHAGLGPVATQEGDIVAIILGSDHAMILRPQADGEKFQVVGPAYIHGMMDAQCLLGEFQQPHAVKIVCNTPKGTIWTSANTETGDNDDEDIRLGPLPTGWVILSNGEFRNERGNIAKEDPRWAPESLRARGVHLREFHLV</sequence>
<dbReference type="EMBL" id="ML993985">
    <property type="protein sequence ID" value="KAF2201217.1"/>
    <property type="molecule type" value="Genomic_DNA"/>
</dbReference>
<dbReference type="Pfam" id="PF26639">
    <property type="entry name" value="Het-6_barrel"/>
    <property type="match status" value="1"/>
</dbReference>
<dbReference type="PROSITE" id="PS50020">
    <property type="entry name" value="WW_DOMAIN_2"/>
    <property type="match status" value="1"/>
</dbReference>
<protein>
    <recommendedName>
        <fullName evidence="1">WW domain-containing protein</fullName>
    </recommendedName>
</protein>
<dbReference type="InterPro" id="IPR036020">
    <property type="entry name" value="WW_dom_sf"/>
</dbReference>
<dbReference type="Gene3D" id="2.20.70.10">
    <property type="match status" value="1"/>
</dbReference>
<name>A0A9P4MSP4_9PLEO</name>
<proteinExistence type="predicted"/>
<dbReference type="InterPro" id="IPR001202">
    <property type="entry name" value="WW_dom"/>
</dbReference>
<dbReference type="SUPFAM" id="SSF51045">
    <property type="entry name" value="WW domain"/>
    <property type="match status" value="1"/>
</dbReference>
<dbReference type="PANTHER" id="PTHR24148:SF64">
    <property type="entry name" value="HETEROKARYON INCOMPATIBILITY DOMAIN-CONTAINING PROTEIN"/>
    <property type="match status" value="1"/>
</dbReference>
<dbReference type="InterPro" id="IPR010730">
    <property type="entry name" value="HET"/>
</dbReference>
<reference evidence="2" key="1">
    <citation type="journal article" date="2020" name="Stud. Mycol.">
        <title>101 Dothideomycetes genomes: a test case for predicting lifestyles and emergence of pathogens.</title>
        <authorList>
            <person name="Haridas S."/>
            <person name="Albert R."/>
            <person name="Binder M."/>
            <person name="Bloem J."/>
            <person name="Labutti K."/>
            <person name="Salamov A."/>
            <person name="Andreopoulos B."/>
            <person name="Baker S."/>
            <person name="Barry K."/>
            <person name="Bills G."/>
            <person name="Bluhm B."/>
            <person name="Cannon C."/>
            <person name="Castanera R."/>
            <person name="Culley D."/>
            <person name="Daum C."/>
            <person name="Ezra D."/>
            <person name="Gonzalez J."/>
            <person name="Henrissat B."/>
            <person name="Kuo A."/>
            <person name="Liang C."/>
            <person name="Lipzen A."/>
            <person name="Lutzoni F."/>
            <person name="Magnuson J."/>
            <person name="Mondo S."/>
            <person name="Nolan M."/>
            <person name="Ohm R."/>
            <person name="Pangilinan J."/>
            <person name="Park H.-J."/>
            <person name="Ramirez L."/>
            <person name="Alfaro M."/>
            <person name="Sun H."/>
            <person name="Tritt A."/>
            <person name="Yoshinaga Y."/>
            <person name="Zwiers L.-H."/>
            <person name="Turgeon B."/>
            <person name="Goodwin S."/>
            <person name="Spatafora J."/>
            <person name="Crous P."/>
            <person name="Grigoriev I."/>
        </authorList>
    </citation>
    <scope>NUCLEOTIDE SEQUENCE</scope>
    <source>
        <strain evidence="2">ATCC 74209</strain>
    </source>
</reference>
<gene>
    <name evidence="2" type="ORF">GQ43DRAFT_471970</name>
</gene>
<dbReference type="Pfam" id="PF00397">
    <property type="entry name" value="WW"/>
    <property type="match status" value="1"/>
</dbReference>
<dbReference type="SMART" id="SM00456">
    <property type="entry name" value="WW"/>
    <property type="match status" value="1"/>
</dbReference>
<evidence type="ECO:0000259" key="1">
    <source>
        <dbReference type="PROSITE" id="PS50020"/>
    </source>
</evidence>
<evidence type="ECO:0000313" key="3">
    <source>
        <dbReference type="Proteomes" id="UP000799536"/>
    </source>
</evidence>
<dbReference type="PANTHER" id="PTHR24148">
    <property type="entry name" value="ANKYRIN REPEAT DOMAIN-CONTAINING PROTEIN 39 HOMOLOG-RELATED"/>
    <property type="match status" value="1"/>
</dbReference>
<dbReference type="PROSITE" id="PS01159">
    <property type="entry name" value="WW_DOMAIN_1"/>
    <property type="match status" value="1"/>
</dbReference>
<comment type="caution">
    <text evidence="2">The sequence shown here is derived from an EMBL/GenBank/DDBJ whole genome shotgun (WGS) entry which is preliminary data.</text>
</comment>
<dbReference type="OrthoDB" id="4850726at2759"/>
<dbReference type="InterPro" id="IPR052895">
    <property type="entry name" value="HetReg/Transcr_Mod"/>
</dbReference>
<evidence type="ECO:0000313" key="2">
    <source>
        <dbReference type="EMBL" id="KAF2201217.1"/>
    </source>
</evidence>
<feature type="domain" description="WW" evidence="1">
    <location>
        <begin position="58"/>
        <end position="91"/>
    </location>
</feature>
<keyword evidence="3" id="KW-1185">Reference proteome</keyword>
<dbReference type="CDD" id="cd00201">
    <property type="entry name" value="WW"/>
    <property type="match status" value="1"/>
</dbReference>